<evidence type="ECO:0000313" key="1">
    <source>
        <dbReference type="EMBL" id="GAA1966957.1"/>
    </source>
</evidence>
<dbReference type="EMBL" id="BAAAQM010000012">
    <property type="protein sequence ID" value="GAA1966957.1"/>
    <property type="molecule type" value="Genomic_DNA"/>
</dbReference>
<proteinExistence type="predicted"/>
<evidence type="ECO:0000313" key="2">
    <source>
        <dbReference type="Proteomes" id="UP001499854"/>
    </source>
</evidence>
<keyword evidence="2" id="KW-1185">Reference proteome</keyword>
<dbReference type="InterPro" id="IPR038765">
    <property type="entry name" value="Papain-like_cys_pep_sf"/>
</dbReference>
<dbReference type="SUPFAM" id="SSF54001">
    <property type="entry name" value="Cysteine proteinases"/>
    <property type="match status" value="1"/>
</dbReference>
<dbReference type="Proteomes" id="UP001499854">
    <property type="component" value="Unassembled WGS sequence"/>
</dbReference>
<accession>A0ABN2RC80</accession>
<protein>
    <recommendedName>
        <fullName evidence="3">Peptidase C39-like domain-containing protein</fullName>
    </recommendedName>
</protein>
<organism evidence="1 2">
    <name type="scientific">Catenulispora subtropica</name>
    <dbReference type="NCBI Taxonomy" id="450798"/>
    <lineage>
        <taxon>Bacteria</taxon>
        <taxon>Bacillati</taxon>
        <taxon>Actinomycetota</taxon>
        <taxon>Actinomycetes</taxon>
        <taxon>Catenulisporales</taxon>
        <taxon>Catenulisporaceae</taxon>
        <taxon>Catenulispora</taxon>
    </lineage>
</organism>
<dbReference type="RefSeq" id="WP_344657240.1">
    <property type="nucleotide sequence ID" value="NZ_BAAAQM010000012.1"/>
</dbReference>
<name>A0ABN2RC80_9ACTN</name>
<reference evidence="1 2" key="1">
    <citation type="journal article" date="2019" name="Int. J. Syst. Evol. Microbiol.">
        <title>The Global Catalogue of Microorganisms (GCM) 10K type strain sequencing project: providing services to taxonomists for standard genome sequencing and annotation.</title>
        <authorList>
            <consortium name="The Broad Institute Genomics Platform"/>
            <consortium name="The Broad Institute Genome Sequencing Center for Infectious Disease"/>
            <person name="Wu L."/>
            <person name="Ma J."/>
        </authorList>
    </citation>
    <scope>NUCLEOTIDE SEQUENCE [LARGE SCALE GENOMIC DNA]</scope>
    <source>
        <strain evidence="1 2">JCM 16013</strain>
    </source>
</reference>
<evidence type="ECO:0008006" key="3">
    <source>
        <dbReference type="Google" id="ProtNLM"/>
    </source>
</evidence>
<sequence length="243" mass="26726">MNRKVGMMGKLRPQFPTALHDMHYYATAPLPKPPAEVDHAKTVTAGFPMDGNDQYGDCTMAAAAHLIQAWNAQTGIDLPVPADTDVIAQYLKLSHGKDSGLVESHVLKSWMSEGLWENKIVGYAPVNVHSLEGLKQAIAYFGGVYVGVQVPKNAEIQFADGRPWALEPDWQAEPIQGGHAVPILGYDGRWMYCVTWGAVQKMTWDWWSVYGDEAWVILSEEFQQAGKIGGLDVAMLKADLASL</sequence>
<comment type="caution">
    <text evidence="1">The sequence shown here is derived from an EMBL/GenBank/DDBJ whole genome shotgun (WGS) entry which is preliminary data.</text>
</comment>
<dbReference type="Gene3D" id="3.90.70.10">
    <property type="entry name" value="Cysteine proteinases"/>
    <property type="match status" value="1"/>
</dbReference>
<gene>
    <name evidence="1" type="ORF">GCM10009838_26130</name>
</gene>